<evidence type="ECO:0000313" key="2">
    <source>
        <dbReference type="Proteomes" id="UP000591272"/>
    </source>
</evidence>
<gene>
    <name evidence="1" type="ORF">BJ999_001217</name>
</gene>
<dbReference type="EMBL" id="JACCBT010000001">
    <property type="protein sequence ID" value="NYE10921.1"/>
    <property type="molecule type" value="Genomic_DNA"/>
</dbReference>
<dbReference type="AlphaFoldDB" id="A0A7Y9G713"/>
<protein>
    <submittedName>
        <fullName evidence="1">Uncharacterized protein</fullName>
    </submittedName>
</protein>
<reference evidence="1 2" key="1">
    <citation type="submission" date="2020-07" db="EMBL/GenBank/DDBJ databases">
        <title>Sequencing the genomes of 1000 actinobacteria strains.</title>
        <authorList>
            <person name="Klenk H.-P."/>
        </authorList>
    </citation>
    <scope>NUCLEOTIDE SEQUENCE [LARGE SCALE GENOMIC DNA]</scope>
    <source>
        <strain evidence="1 2">DSM 43461</strain>
    </source>
</reference>
<keyword evidence="2" id="KW-1185">Reference proteome</keyword>
<sequence>MMQTSYSHTTVMVEPDGTAVVSVSLYPDGRMAMTCPTGGNRAQLWLSHAGARVLIAPTNPEEPTAEDVVTARKLAEVFGRYAAEVERLHALNGAAAA</sequence>
<dbReference type="RefSeq" id="WP_179832378.1">
    <property type="nucleotide sequence ID" value="NZ_BMRD01000006.1"/>
</dbReference>
<proteinExistence type="predicted"/>
<dbReference type="Proteomes" id="UP000591272">
    <property type="component" value="Unassembled WGS sequence"/>
</dbReference>
<name>A0A7Y9G713_9ACTN</name>
<comment type="caution">
    <text evidence="1">The sequence shown here is derived from an EMBL/GenBank/DDBJ whole genome shotgun (WGS) entry which is preliminary data.</text>
</comment>
<accession>A0A7Y9G713</accession>
<evidence type="ECO:0000313" key="1">
    <source>
        <dbReference type="EMBL" id="NYE10921.1"/>
    </source>
</evidence>
<organism evidence="1 2">
    <name type="scientific">Actinomadura citrea</name>
    <dbReference type="NCBI Taxonomy" id="46158"/>
    <lineage>
        <taxon>Bacteria</taxon>
        <taxon>Bacillati</taxon>
        <taxon>Actinomycetota</taxon>
        <taxon>Actinomycetes</taxon>
        <taxon>Streptosporangiales</taxon>
        <taxon>Thermomonosporaceae</taxon>
        <taxon>Actinomadura</taxon>
    </lineage>
</organism>